<sequence>MTLAKSASTQTKPENGTEVDDDLGAALAWLEDCTYVVCLRYCYLGEDSEGKHHHLNEDENTVYVTDRPHETFVPAGKSLNRYRLVGKLEHVENLDAHDEKDLETWVKFIRSTRGWENEALTYVSFNSELVDCLD</sequence>
<accession>A0ABD5SJV0</accession>
<proteinExistence type="predicted"/>
<evidence type="ECO:0000313" key="1">
    <source>
        <dbReference type="EMBL" id="MFC6764795.1"/>
    </source>
</evidence>
<comment type="caution">
    <text evidence="1">The sequence shown here is derived from an EMBL/GenBank/DDBJ whole genome shotgun (WGS) entry which is preliminary data.</text>
</comment>
<gene>
    <name evidence="1" type="ORF">ACFQE6_07100</name>
</gene>
<dbReference type="Proteomes" id="UP001596383">
    <property type="component" value="Unassembled WGS sequence"/>
</dbReference>
<evidence type="ECO:0000313" key="2">
    <source>
        <dbReference type="Proteomes" id="UP001596383"/>
    </source>
</evidence>
<protein>
    <submittedName>
        <fullName evidence="1">Uncharacterized protein</fullName>
    </submittedName>
</protein>
<dbReference type="RefSeq" id="WP_273737850.1">
    <property type="nucleotide sequence ID" value="NZ_JAQIVI010000098.1"/>
</dbReference>
<reference evidence="1 2" key="1">
    <citation type="journal article" date="2019" name="Int. J. Syst. Evol. Microbiol.">
        <title>The Global Catalogue of Microorganisms (GCM) 10K type strain sequencing project: providing services to taxonomists for standard genome sequencing and annotation.</title>
        <authorList>
            <consortium name="The Broad Institute Genomics Platform"/>
            <consortium name="The Broad Institute Genome Sequencing Center for Infectious Disease"/>
            <person name="Wu L."/>
            <person name="Ma J."/>
        </authorList>
    </citation>
    <scope>NUCLEOTIDE SEQUENCE [LARGE SCALE GENOMIC DNA]</scope>
    <source>
        <strain evidence="1 2">LMG 29247</strain>
    </source>
</reference>
<keyword evidence="2" id="KW-1185">Reference proteome</keyword>
<organism evidence="1 2">
    <name type="scientific">Natrinema soli</name>
    <dbReference type="NCBI Taxonomy" id="1930624"/>
    <lineage>
        <taxon>Archaea</taxon>
        <taxon>Methanobacteriati</taxon>
        <taxon>Methanobacteriota</taxon>
        <taxon>Stenosarchaea group</taxon>
        <taxon>Halobacteria</taxon>
        <taxon>Halobacteriales</taxon>
        <taxon>Natrialbaceae</taxon>
        <taxon>Natrinema</taxon>
    </lineage>
</organism>
<dbReference type="AlphaFoldDB" id="A0ABD5SJV0"/>
<name>A0ABD5SJV0_9EURY</name>
<dbReference type="EMBL" id="JBHSWV010000098">
    <property type="protein sequence ID" value="MFC6764795.1"/>
    <property type="molecule type" value="Genomic_DNA"/>
</dbReference>